<name>A0ABV3DZQ3_9ACTN</name>
<keyword evidence="5" id="KW-1185">Reference proteome</keyword>
<feature type="signal peptide" evidence="2">
    <location>
        <begin position="1"/>
        <end position="30"/>
    </location>
</feature>
<keyword evidence="1" id="KW-1133">Transmembrane helix</keyword>
<reference evidence="4 5" key="1">
    <citation type="submission" date="2024-06" db="EMBL/GenBank/DDBJ databases">
        <title>The Natural Products Discovery Center: Release of the First 8490 Sequenced Strains for Exploring Actinobacteria Biosynthetic Diversity.</title>
        <authorList>
            <person name="Kalkreuter E."/>
            <person name="Kautsar S.A."/>
            <person name="Yang D."/>
            <person name="Bader C.D."/>
            <person name="Teijaro C.N."/>
            <person name="Fluegel L."/>
            <person name="Davis C.M."/>
            <person name="Simpson J.R."/>
            <person name="Lauterbach L."/>
            <person name="Steele A.D."/>
            <person name="Gui C."/>
            <person name="Meng S."/>
            <person name="Li G."/>
            <person name="Viehrig K."/>
            <person name="Ye F."/>
            <person name="Su P."/>
            <person name="Kiefer A.F."/>
            <person name="Nichols A."/>
            <person name="Cepeda A.J."/>
            <person name="Yan W."/>
            <person name="Fan B."/>
            <person name="Jiang Y."/>
            <person name="Adhikari A."/>
            <person name="Zheng C.-J."/>
            <person name="Schuster L."/>
            <person name="Cowan T.M."/>
            <person name="Smanski M.J."/>
            <person name="Chevrette M.G."/>
            <person name="De Carvalho L.P.S."/>
            <person name="Shen B."/>
        </authorList>
    </citation>
    <scope>NUCLEOTIDE SEQUENCE [LARGE SCALE GENOMIC DNA]</scope>
    <source>
        <strain evidence="4 5">NPDC048274</strain>
    </source>
</reference>
<accession>A0ABV3DZQ3</accession>
<gene>
    <name evidence="4" type="ORF">AB0D65_03655</name>
</gene>
<proteinExistence type="predicted"/>
<dbReference type="Pfam" id="PF10756">
    <property type="entry name" value="bPH_6"/>
    <property type="match status" value="1"/>
</dbReference>
<feature type="transmembrane region" description="Helical" evidence="1">
    <location>
        <begin position="40"/>
        <end position="57"/>
    </location>
</feature>
<organism evidence="4 5">
    <name type="scientific">Streptomyces griseoloalbus</name>
    <dbReference type="NCBI Taxonomy" id="67303"/>
    <lineage>
        <taxon>Bacteria</taxon>
        <taxon>Bacillati</taxon>
        <taxon>Actinomycetota</taxon>
        <taxon>Actinomycetes</taxon>
        <taxon>Kitasatosporales</taxon>
        <taxon>Streptomycetaceae</taxon>
        <taxon>Streptomyces</taxon>
    </lineage>
</organism>
<evidence type="ECO:0000259" key="3">
    <source>
        <dbReference type="Pfam" id="PF10756"/>
    </source>
</evidence>
<keyword evidence="2" id="KW-0732">Signal</keyword>
<feature type="transmembrane region" description="Helical" evidence="1">
    <location>
        <begin position="298"/>
        <end position="318"/>
    </location>
</feature>
<dbReference type="EMBL" id="JBEZLS010000002">
    <property type="protein sequence ID" value="MEU9350117.1"/>
    <property type="molecule type" value="Genomic_DNA"/>
</dbReference>
<feature type="domain" description="Low molecular weight protein antigen 6 PH" evidence="3">
    <location>
        <begin position="62"/>
        <end position="121"/>
    </location>
</feature>
<keyword evidence="1" id="KW-0812">Transmembrane</keyword>
<feature type="transmembrane region" description="Helical" evidence="1">
    <location>
        <begin position="330"/>
        <end position="349"/>
    </location>
</feature>
<dbReference type="InterPro" id="IPR019692">
    <property type="entry name" value="CFP-6_PH"/>
</dbReference>
<evidence type="ECO:0000313" key="4">
    <source>
        <dbReference type="EMBL" id="MEU9350117.1"/>
    </source>
</evidence>
<feature type="chain" id="PRO_5045100140" evidence="2">
    <location>
        <begin position="31"/>
        <end position="512"/>
    </location>
</feature>
<protein>
    <submittedName>
        <fullName evidence="4">PH domain-containing protein</fullName>
    </submittedName>
</protein>
<evidence type="ECO:0000256" key="1">
    <source>
        <dbReference type="SAM" id="Phobius"/>
    </source>
</evidence>
<evidence type="ECO:0000256" key="2">
    <source>
        <dbReference type="SAM" id="SignalP"/>
    </source>
</evidence>
<evidence type="ECO:0000313" key="5">
    <source>
        <dbReference type="Proteomes" id="UP001551582"/>
    </source>
</evidence>
<feature type="transmembrane region" description="Helical" evidence="1">
    <location>
        <begin position="364"/>
        <end position="384"/>
    </location>
</feature>
<sequence length="512" mass="54806">MDAREVTCRPRSTGALWCFAGLGAAGAASAAVLGAYTGVAAWPVLSLLFALAGAVALHKVTARVHADAHGLSSRTLLRRRSVPWSEVADLRVRVRYANMARGEESRKVGVLLRDGRRWVLPLPRTWTPRTQEFDATLAELRALHRRHGSAGTTTEPDDLTVISHRTTGSGWIGSLALCVLLLAGAGLAAWVAPQAGAYEREWESAAPCVAGTPAADRGDCLSTVPAAIERTDPQRPKKTSWLYFADARPLERVGVSKEAALEFRPGDRVRLTLWRGEVKKVAGDRHVWRDHTPGAGDFAMVAAGLTLGAGYPAARVLIRLRGRRRPDGEVLPSALPFAAALVVTALWLLPLCHLHPATPFTSRTATVGTAVGTLTTLTLLTWAWRATRVRPPGEPAPLPTGATDGEAFLPARFLEATDYNPHHFGTHIVVGGDGPPAVTPHPGPGRFAARPIPVSRLTLKRIRRAGAGDPDTVPRTWHIAELDDAGTPVRLAAAPVDLTRILRELPPVTSPV</sequence>
<comment type="caution">
    <text evidence="4">The sequence shown here is derived from an EMBL/GenBank/DDBJ whole genome shotgun (WGS) entry which is preliminary data.</text>
</comment>
<dbReference type="Proteomes" id="UP001551582">
    <property type="component" value="Unassembled WGS sequence"/>
</dbReference>
<keyword evidence="1" id="KW-0472">Membrane</keyword>
<feature type="transmembrane region" description="Helical" evidence="1">
    <location>
        <begin position="171"/>
        <end position="192"/>
    </location>
</feature>